<dbReference type="Pfam" id="PF02518">
    <property type="entry name" value="HATPase_c"/>
    <property type="match status" value="1"/>
</dbReference>
<keyword evidence="3" id="KW-0597">Phosphoprotein</keyword>
<dbReference type="Gene3D" id="1.20.5.1930">
    <property type="match status" value="1"/>
</dbReference>
<dbReference type="AlphaFoldDB" id="A0A8J4AFE4"/>
<evidence type="ECO:0000256" key="7">
    <source>
        <dbReference type="ARBA" id="ARBA00022840"/>
    </source>
</evidence>
<feature type="transmembrane region" description="Helical" evidence="10">
    <location>
        <begin position="90"/>
        <end position="106"/>
    </location>
</feature>
<keyword evidence="6 14" id="KW-0418">Kinase</keyword>
<comment type="catalytic activity">
    <reaction evidence="1">
        <text>ATP + protein L-histidine = ADP + protein N-phospho-L-histidine.</text>
        <dbReference type="EC" id="2.7.13.3"/>
    </reaction>
</comment>
<evidence type="ECO:0000256" key="6">
    <source>
        <dbReference type="ARBA" id="ARBA00022777"/>
    </source>
</evidence>
<feature type="transmembrane region" description="Helical" evidence="10">
    <location>
        <begin position="69"/>
        <end position="84"/>
    </location>
</feature>
<evidence type="ECO:0000313" key="14">
    <source>
        <dbReference type="EMBL" id="GIL30088.1"/>
    </source>
</evidence>
<accession>A0A8J4AFE4</accession>
<feature type="transmembrane region" description="Helical" evidence="10">
    <location>
        <begin position="39"/>
        <end position="62"/>
    </location>
</feature>
<evidence type="ECO:0000259" key="11">
    <source>
        <dbReference type="Pfam" id="PF02518"/>
    </source>
</evidence>
<dbReference type="EMBL" id="BOPO01000112">
    <property type="protein sequence ID" value="GIL30088.1"/>
    <property type="molecule type" value="Genomic_DNA"/>
</dbReference>
<dbReference type="GO" id="GO:0046983">
    <property type="term" value="F:protein dimerization activity"/>
    <property type="evidence" value="ECO:0007669"/>
    <property type="project" value="InterPro"/>
</dbReference>
<keyword evidence="5" id="KW-0547">Nucleotide-binding</keyword>
<reference evidence="15" key="1">
    <citation type="journal article" date="2021" name="Int. J. Syst. Evol. Microbiol.">
        <title>Actinocatenispora comari sp. nov., an endophytic actinomycete isolated from aerial parts of Comarum salesowianum.</title>
        <authorList>
            <person name="Oyunbileg N."/>
            <person name="Iizaka Y."/>
            <person name="Hamada M."/>
            <person name="Davaapurev B.O."/>
            <person name="Fukumoto A."/>
            <person name="Tsetseg B."/>
            <person name="Kato F."/>
            <person name="Tamura T."/>
            <person name="Batkhuu J."/>
            <person name="Anzai Y."/>
        </authorList>
    </citation>
    <scope>NUCLEOTIDE SEQUENCE [LARGE SCALE GENOMIC DNA]</scope>
    <source>
        <strain evidence="15">NUM-2625</strain>
    </source>
</reference>
<dbReference type="CDD" id="cd16917">
    <property type="entry name" value="HATPase_UhpB-NarQ-NarX-like"/>
    <property type="match status" value="1"/>
</dbReference>
<dbReference type="Pfam" id="PF23539">
    <property type="entry name" value="DUF7134"/>
    <property type="match status" value="1"/>
</dbReference>
<evidence type="ECO:0000256" key="8">
    <source>
        <dbReference type="ARBA" id="ARBA00023012"/>
    </source>
</evidence>
<dbReference type="Gene3D" id="3.30.565.10">
    <property type="entry name" value="Histidine kinase-like ATPase, C-terminal domain"/>
    <property type="match status" value="1"/>
</dbReference>
<dbReference type="SUPFAM" id="SSF55874">
    <property type="entry name" value="ATPase domain of HSP90 chaperone/DNA topoisomerase II/histidine kinase"/>
    <property type="match status" value="1"/>
</dbReference>
<evidence type="ECO:0000256" key="3">
    <source>
        <dbReference type="ARBA" id="ARBA00022553"/>
    </source>
</evidence>
<feature type="domain" description="Signal transduction histidine kinase subgroup 3 dimerisation and phosphoacceptor" evidence="12">
    <location>
        <begin position="188"/>
        <end position="253"/>
    </location>
</feature>
<feature type="transmembrane region" description="Helical" evidence="10">
    <location>
        <begin position="139"/>
        <end position="157"/>
    </location>
</feature>
<evidence type="ECO:0000256" key="2">
    <source>
        <dbReference type="ARBA" id="ARBA00012438"/>
    </source>
</evidence>
<name>A0A8J4AFE4_9ACTN</name>
<keyword evidence="10" id="KW-0812">Transmembrane</keyword>
<sequence length="390" mass="41136">MVRWRPRPLLVDAALAVVVTALVVLGSLGESYPSNPDDVVAGLVVPPWPAYLLAGAAAAVLVWRRRRPVTVWAISLALVVLYTIPGYVNGSALIAPVLAVYTVTTLGRARRALLLAGITVVVLMGSTILFSPFGFGGPVTVIPFEVAVALAAGLAVASRRAYVAEIADRAEQAERTREEEARRRVDAERLRIARELHDVVAHTMATISVQAAAAAHVLKDPPPEAATALAAIRAASKDGLVELRAILRLLRTEGEADPRHPTPGLAQLATLAERTRQAGVPVTLRLPTPLPELPAATELVAYRIVQESLTNTVKHAGRARATVTVDTRDGHLELTVLDDGIGCTAPETDGHGLLGMRERAASVRGSVEAGPDPAGGFRVHARLPLPGGAR</sequence>
<keyword evidence="7" id="KW-0067">ATP-binding</keyword>
<feature type="transmembrane region" description="Helical" evidence="10">
    <location>
        <begin position="113"/>
        <end position="133"/>
    </location>
</feature>
<organism evidence="14 15">
    <name type="scientific">Actinocatenispora comari</name>
    <dbReference type="NCBI Taxonomy" id="2807577"/>
    <lineage>
        <taxon>Bacteria</taxon>
        <taxon>Bacillati</taxon>
        <taxon>Actinomycetota</taxon>
        <taxon>Actinomycetes</taxon>
        <taxon>Micromonosporales</taxon>
        <taxon>Micromonosporaceae</taxon>
        <taxon>Actinocatenispora</taxon>
    </lineage>
</organism>
<gene>
    <name evidence="14" type="ORF">NUM_53420</name>
</gene>
<feature type="coiled-coil region" evidence="9">
    <location>
        <begin position="163"/>
        <end position="190"/>
    </location>
</feature>
<evidence type="ECO:0000256" key="9">
    <source>
        <dbReference type="SAM" id="Coils"/>
    </source>
</evidence>
<feature type="domain" description="DUF7134" evidence="13">
    <location>
        <begin position="4"/>
        <end position="152"/>
    </location>
</feature>
<evidence type="ECO:0000256" key="5">
    <source>
        <dbReference type="ARBA" id="ARBA00022741"/>
    </source>
</evidence>
<dbReference type="GO" id="GO:0016020">
    <property type="term" value="C:membrane"/>
    <property type="evidence" value="ECO:0007669"/>
    <property type="project" value="InterPro"/>
</dbReference>
<protein>
    <recommendedName>
        <fullName evidence="2">histidine kinase</fullName>
        <ecNumber evidence="2">2.7.13.3</ecNumber>
    </recommendedName>
</protein>
<dbReference type="Pfam" id="PF07730">
    <property type="entry name" value="HisKA_3"/>
    <property type="match status" value="1"/>
</dbReference>
<dbReference type="InterPro" id="IPR055558">
    <property type="entry name" value="DUF7134"/>
</dbReference>
<keyword evidence="9" id="KW-0175">Coiled coil</keyword>
<keyword evidence="10" id="KW-1133">Transmembrane helix</keyword>
<evidence type="ECO:0000313" key="15">
    <source>
        <dbReference type="Proteomes" id="UP000614996"/>
    </source>
</evidence>
<dbReference type="PANTHER" id="PTHR24421:SF10">
    <property type="entry name" value="NITRATE_NITRITE SENSOR PROTEIN NARQ"/>
    <property type="match status" value="1"/>
</dbReference>
<keyword evidence="10" id="KW-0472">Membrane</keyword>
<proteinExistence type="predicted"/>
<dbReference type="GO" id="GO:0005524">
    <property type="term" value="F:ATP binding"/>
    <property type="evidence" value="ECO:0007669"/>
    <property type="project" value="UniProtKB-KW"/>
</dbReference>
<evidence type="ECO:0000259" key="13">
    <source>
        <dbReference type="Pfam" id="PF23539"/>
    </source>
</evidence>
<dbReference type="PANTHER" id="PTHR24421">
    <property type="entry name" value="NITRATE/NITRITE SENSOR PROTEIN NARX-RELATED"/>
    <property type="match status" value="1"/>
</dbReference>
<dbReference type="InterPro" id="IPR036890">
    <property type="entry name" value="HATPase_C_sf"/>
</dbReference>
<feature type="domain" description="Histidine kinase/HSP90-like ATPase" evidence="11">
    <location>
        <begin position="301"/>
        <end position="386"/>
    </location>
</feature>
<comment type="caution">
    <text evidence="14">The sequence shown here is derived from an EMBL/GenBank/DDBJ whole genome shotgun (WGS) entry which is preliminary data.</text>
</comment>
<keyword evidence="15" id="KW-1185">Reference proteome</keyword>
<evidence type="ECO:0000259" key="12">
    <source>
        <dbReference type="Pfam" id="PF07730"/>
    </source>
</evidence>
<keyword evidence="4" id="KW-0808">Transferase</keyword>
<dbReference type="InterPro" id="IPR003594">
    <property type="entry name" value="HATPase_dom"/>
</dbReference>
<dbReference type="EC" id="2.7.13.3" evidence="2"/>
<evidence type="ECO:0000256" key="10">
    <source>
        <dbReference type="SAM" id="Phobius"/>
    </source>
</evidence>
<evidence type="ECO:0000256" key="4">
    <source>
        <dbReference type="ARBA" id="ARBA00022679"/>
    </source>
</evidence>
<evidence type="ECO:0000256" key="1">
    <source>
        <dbReference type="ARBA" id="ARBA00000085"/>
    </source>
</evidence>
<dbReference type="GO" id="GO:0000155">
    <property type="term" value="F:phosphorelay sensor kinase activity"/>
    <property type="evidence" value="ECO:0007669"/>
    <property type="project" value="InterPro"/>
</dbReference>
<dbReference type="Proteomes" id="UP000614996">
    <property type="component" value="Unassembled WGS sequence"/>
</dbReference>
<dbReference type="InterPro" id="IPR050482">
    <property type="entry name" value="Sensor_HK_TwoCompSys"/>
</dbReference>
<keyword evidence="8" id="KW-0902">Two-component regulatory system</keyword>
<dbReference type="InterPro" id="IPR011712">
    <property type="entry name" value="Sig_transdc_His_kin_sub3_dim/P"/>
</dbReference>